<organism evidence="6 7">
    <name type="scientific">Leptobrachium leishanense</name>
    <name type="common">Leishan spiny toad</name>
    <dbReference type="NCBI Taxonomy" id="445787"/>
    <lineage>
        <taxon>Eukaryota</taxon>
        <taxon>Metazoa</taxon>
        <taxon>Chordata</taxon>
        <taxon>Craniata</taxon>
        <taxon>Vertebrata</taxon>
        <taxon>Euteleostomi</taxon>
        <taxon>Amphibia</taxon>
        <taxon>Batrachia</taxon>
        <taxon>Anura</taxon>
        <taxon>Pelobatoidea</taxon>
        <taxon>Megophryidae</taxon>
        <taxon>Leptobrachium</taxon>
    </lineage>
</organism>
<reference evidence="6" key="1">
    <citation type="submission" date="2025-08" db="UniProtKB">
        <authorList>
            <consortium name="Ensembl"/>
        </authorList>
    </citation>
    <scope>IDENTIFICATION</scope>
</reference>
<keyword evidence="5" id="KW-1133">Transmembrane helix</keyword>
<keyword evidence="3" id="KW-0808">Transferase</keyword>
<keyword evidence="5" id="KW-0472">Membrane</keyword>
<feature type="transmembrane region" description="Helical" evidence="5">
    <location>
        <begin position="186"/>
        <end position="205"/>
    </location>
</feature>
<reference evidence="6" key="2">
    <citation type="submission" date="2025-09" db="UniProtKB">
        <authorList>
            <consortium name="Ensembl"/>
        </authorList>
    </citation>
    <scope>IDENTIFICATION</scope>
</reference>
<dbReference type="PANTHER" id="PTHR10867">
    <property type="entry name" value="NNMT/PNMT/TEMT FAMILY MEMBER"/>
    <property type="match status" value="1"/>
</dbReference>
<proteinExistence type="inferred from homology"/>
<dbReference type="GO" id="GO:0032259">
    <property type="term" value="P:methylation"/>
    <property type="evidence" value="ECO:0007669"/>
    <property type="project" value="UniProtKB-KW"/>
</dbReference>
<dbReference type="GeneTree" id="ENSGT00390000011708"/>
<dbReference type="Proteomes" id="UP000694569">
    <property type="component" value="Unplaced"/>
</dbReference>
<evidence type="ECO:0000256" key="3">
    <source>
        <dbReference type="ARBA" id="ARBA00022679"/>
    </source>
</evidence>
<evidence type="ECO:0000256" key="4">
    <source>
        <dbReference type="ARBA" id="ARBA00022691"/>
    </source>
</evidence>
<dbReference type="Ensembl" id="ENSLLET00000050346.1">
    <property type="protein sequence ID" value="ENSLLEP00000048455.1"/>
    <property type="gene ID" value="ENSLLEG00000030531.1"/>
</dbReference>
<keyword evidence="4" id="KW-0949">S-adenosyl-L-methionine</keyword>
<evidence type="ECO:0000256" key="2">
    <source>
        <dbReference type="ARBA" id="ARBA00022603"/>
    </source>
</evidence>
<sequence length="262" mass="30360">MDTGYHKHYHLDNPDSRDHHNRYFSPTSEKYFYEEIVKFPCETLHKMCVAGEIKGDTLIDLSAYSAGLQLFPLCDVFSEIIVLKCDDSSIKEMNKWLNQDADALDWMHLSQLTSELKGDRAKYKQEEETLRKKIKFSLKCDFSKENLTDPVSLQKADCLVSAYLLNAACESTDACHRVLRKMASMIKLGGLLLLIGFFNSTFYFVGEEKYRLLAFVEQFLRKGMDEAGFVIKQLDVFKSKIHSSKLHYEHVWVLRAVKEKEL</sequence>
<evidence type="ECO:0008006" key="8">
    <source>
        <dbReference type="Google" id="ProtNLM"/>
    </source>
</evidence>
<dbReference type="GO" id="GO:0005829">
    <property type="term" value="C:cytosol"/>
    <property type="evidence" value="ECO:0007669"/>
    <property type="project" value="TreeGrafter"/>
</dbReference>
<dbReference type="InterPro" id="IPR000940">
    <property type="entry name" value="NNMT_TEMT_trans"/>
</dbReference>
<dbReference type="InterPro" id="IPR029063">
    <property type="entry name" value="SAM-dependent_MTases_sf"/>
</dbReference>
<dbReference type="Gene3D" id="3.40.50.150">
    <property type="entry name" value="Vaccinia Virus protein VP39"/>
    <property type="match status" value="1"/>
</dbReference>
<keyword evidence="5" id="KW-0812">Transmembrane</keyword>
<dbReference type="PROSITE" id="PS51681">
    <property type="entry name" value="SAM_MT_NNMT_PNMT_TEMT"/>
    <property type="match status" value="1"/>
</dbReference>
<name>A0A8C5R6S2_9ANUR</name>
<keyword evidence="7" id="KW-1185">Reference proteome</keyword>
<evidence type="ECO:0000313" key="6">
    <source>
        <dbReference type="Ensembl" id="ENSLLEP00000048455.1"/>
    </source>
</evidence>
<dbReference type="Pfam" id="PF01234">
    <property type="entry name" value="NNMT_PNMT_TEMT"/>
    <property type="match status" value="1"/>
</dbReference>
<dbReference type="PANTHER" id="PTHR10867:SF44">
    <property type="entry name" value="NICOTINAMIDE N-METHYLTRANSFERASE ISOFORM X2"/>
    <property type="match status" value="1"/>
</dbReference>
<dbReference type="GO" id="GO:0008170">
    <property type="term" value="F:N-methyltransferase activity"/>
    <property type="evidence" value="ECO:0007669"/>
    <property type="project" value="TreeGrafter"/>
</dbReference>
<protein>
    <recommendedName>
        <fullName evidence="8">Nicotinamide N-methyltransferase</fullName>
    </recommendedName>
</protein>
<dbReference type="AlphaFoldDB" id="A0A8C5R6S2"/>
<keyword evidence="2" id="KW-0489">Methyltransferase</keyword>
<evidence type="ECO:0000313" key="7">
    <source>
        <dbReference type="Proteomes" id="UP000694569"/>
    </source>
</evidence>
<accession>A0A8C5R6S2</accession>
<dbReference type="SUPFAM" id="SSF53335">
    <property type="entry name" value="S-adenosyl-L-methionine-dependent methyltransferases"/>
    <property type="match status" value="1"/>
</dbReference>
<comment type="similarity">
    <text evidence="1">Belongs to the class I-like SAM-binding methyltransferase superfamily. NNMT/PNMT/TEMT family.</text>
</comment>
<evidence type="ECO:0000256" key="1">
    <source>
        <dbReference type="ARBA" id="ARBA00007996"/>
    </source>
</evidence>
<evidence type="ECO:0000256" key="5">
    <source>
        <dbReference type="SAM" id="Phobius"/>
    </source>
</evidence>